<keyword evidence="2" id="KW-1185">Reference proteome</keyword>
<dbReference type="AlphaFoldDB" id="A0AAD6X8K8"/>
<reference evidence="1" key="1">
    <citation type="submission" date="2023-03" db="EMBL/GenBank/DDBJ databases">
        <title>Massive genome expansion in bonnet fungi (Mycena s.s.) driven by repeated elements and novel gene families across ecological guilds.</title>
        <authorList>
            <consortium name="Lawrence Berkeley National Laboratory"/>
            <person name="Harder C.B."/>
            <person name="Miyauchi S."/>
            <person name="Viragh M."/>
            <person name="Kuo A."/>
            <person name="Thoen E."/>
            <person name="Andreopoulos B."/>
            <person name="Lu D."/>
            <person name="Skrede I."/>
            <person name="Drula E."/>
            <person name="Henrissat B."/>
            <person name="Morin E."/>
            <person name="Kohler A."/>
            <person name="Barry K."/>
            <person name="LaButti K."/>
            <person name="Morin E."/>
            <person name="Salamov A."/>
            <person name="Lipzen A."/>
            <person name="Mereny Z."/>
            <person name="Hegedus B."/>
            <person name="Baldrian P."/>
            <person name="Stursova M."/>
            <person name="Weitz H."/>
            <person name="Taylor A."/>
            <person name="Grigoriev I.V."/>
            <person name="Nagy L.G."/>
            <person name="Martin F."/>
            <person name="Kauserud H."/>
        </authorList>
    </citation>
    <scope>NUCLEOTIDE SEQUENCE</scope>
    <source>
        <strain evidence="1">CBHHK200</strain>
    </source>
</reference>
<evidence type="ECO:0000313" key="1">
    <source>
        <dbReference type="EMBL" id="KAJ7038886.1"/>
    </source>
</evidence>
<feature type="non-terminal residue" evidence="1">
    <location>
        <position position="1"/>
    </location>
</feature>
<name>A0AAD6X8K8_9AGAR</name>
<dbReference type="Proteomes" id="UP001218188">
    <property type="component" value="Unassembled WGS sequence"/>
</dbReference>
<dbReference type="EMBL" id="JARJCM010000029">
    <property type="protein sequence ID" value="KAJ7038886.1"/>
    <property type="molecule type" value="Genomic_DNA"/>
</dbReference>
<comment type="caution">
    <text evidence="1">The sequence shown here is derived from an EMBL/GenBank/DDBJ whole genome shotgun (WGS) entry which is preliminary data.</text>
</comment>
<organism evidence="1 2">
    <name type="scientific">Mycena alexandri</name>
    <dbReference type="NCBI Taxonomy" id="1745969"/>
    <lineage>
        <taxon>Eukaryota</taxon>
        <taxon>Fungi</taxon>
        <taxon>Dikarya</taxon>
        <taxon>Basidiomycota</taxon>
        <taxon>Agaricomycotina</taxon>
        <taxon>Agaricomycetes</taxon>
        <taxon>Agaricomycetidae</taxon>
        <taxon>Agaricales</taxon>
        <taxon>Marasmiineae</taxon>
        <taxon>Mycenaceae</taxon>
        <taxon>Mycena</taxon>
    </lineage>
</organism>
<gene>
    <name evidence="1" type="ORF">C8F04DRAFT_950605</name>
</gene>
<proteinExistence type="predicted"/>
<evidence type="ECO:0000313" key="2">
    <source>
        <dbReference type="Proteomes" id="UP001218188"/>
    </source>
</evidence>
<sequence>DLLFQFNAQHDCRHFPCCLVESAGPQQERLESRKTQKLIIHSDTTRFLLNTHALHNAHLIREILPRHLTAPKPLFSDRYAKHCEFTAGLREIGPEKCA</sequence>
<accession>A0AAD6X8K8</accession>
<protein>
    <submittedName>
        <fullName evidence="1">Uncharacterized protein</fullName>
    </submittedName>
</protein>